<feature type="chain" id="PRO_5036211110" evidence="1">
    <location>
        <begin position="21"/>
        <end position="125"/>
    </location>
</feature>
<keyword evidence="3" id="KW-1185">Reference proteome</keyword>
<evidence type="ECO:0000313" key="2">
    <source>
        <dbReference type="EMBL" id="CAD7634422.1"/>
    </source>
</evidence>
<protein>
    <submittedName>
        <fullName evidence="2">Uncharacterized protein</fullName>
    </submittedName>
</protein>
<accession>A0A7R9L5T7</accession>
<feature type="signal peptide" evidence="1">
    <location>
        <begin position="1"/>
        <end position="20"/>
    </location>
</feature>
<name>A0A7R9L5T7_9ACAR</name>
<dbReference type="EMBL" id="CAJPIZ010014596">
    <property type="protein sequence ID" value="CAG2114852.1"/>
    <property type="molecule type" value="Genomic_DNA"/>
</dbReference>
<gene>
    <name evidence="2" type="ORF">OSB1V03_LOCUS14818</name>
</gene>
<dbReference type="OrthoDB" id="10482604at2759"/>
<keyword evidence="1" id="KW-0732">Signal</keyword>
<dbReference type="EMBL" id="OC869171">
    <property type="protein sequence ID" value="CAD7634422.1"/>
    <property type="molecule type" value="Genomic_DNA"/>
</dbReference>
<dbReference type="AlphaFoldDB" id="A0A7R9L5T7"/>
<evidence type="ECO:0000313" key="3">
    <source>
        <dbReference type="Proteomes" id="UP000759131"/>
    </source>
</evidence>
<dbReference type="Proteomes" id="UP000759131">
    <property type="component" value="Unassembled WGS sequence"/>
</dbReference>
<proteinExistence type="predicted"/>
<reference evidence="2" key="1">
    <citation type="submission" date="2020-11" db="EMBL/GenBank/DDBJ databases">
        <authorList>
            <person name="Tran Van P."/>
        </authorList>
    </citation>
    <scope>NUCLEOTIDE SEQUENCE</scope>
</reference>
<evidence type="ECO:0000256" key="1">
    <source>
        <dbReference type="SAM" id="SignalP"/>
    </source>
</evidence>
<organism evidence="2">
    <name type="scientific">Medioppia subpectinata</name>
    <dbReference type="NCBI Taxonomy" id="1979941"/>
    <lineage>
        <taxon>Eukaryota</taxon>
        <taxon>Metazoa</taxon>
        <taxon>Ecdysozoa</taxon>
        <taxon>Arthropoda</taxon>
        <taxon>Chelicerata</taxon>
        <taxon>Arachnida</taxon>
        <taxon>Acari</taxon>
        <taxon>Acariformes</taxon>
        <taxon>Sarcoptiformes</taxon>
        <taxon>Oribatida</taxon>
        <taxon>Brachypylina</taxon>
        <taxon>Oppioidea</taxon>
        <taxon>Oppiidae</taxon>
        <taxon>Medioppia</taxon>
    </lineage>
</organism>
<sequence length="125" mass="13844">MRSMIAVLTLLFVVFTIGEMANVNQQFSKTIPKVTQDFKAAFDKDFKQGEMANVNQHFSKTIPKVTQDFKAAFDKDFKQGLNVSTYGANGNDCWVCSSPCSMIYCCDDGYPQCCVVGGYCACCSH</sequence>